<organism evidence="1 2">
    <name type="scientific">Athelia psychrophila</name>
    <dbReference type="NCBI Taxonomy" id="1759441"/>
    <lineage>
        <taxon>Eukaryota</taxon>
        <taxon>Fungi</taxon>
        <taxon>Dikarya</taxon>
        <taxon>Basidiomycota</taxon>
        <taxon>Agaricomycotina</taxon>
        <taxon>Agaricomycetes</taxon>
        <taxon>Agaricomycetidae</taxon>
        <taxon>Atheliales</taxon>
        <taxon>Atheliaceae</taxon>
        <taxon>Athelia</taxon>
    </lineage>
</organism>
<dbReference type="Proteomes" id="UP000076532">
    <property type="component" value="Unassembled WGS sequence"/>
</dbReference>
<feature type="non-terminal residue" evidence="1">
    <location>
        <position position="1"/>
    </location>
</feature>
<sequence length="106" mass="11770">LGGSHRPLPIGKWVKAARPMDKPPALAPKTYPKQWVKWWSGLQPSWRQGDGQLPPPHYVCDQGEWGALRNCGKNGLGMVVLSLVWWGRALGKSSLWTTAVMDVARV</sequence>
<feature type="non-terminal residue" evidence="1">
    <location>
        <position position="106"/>
    </location>
</feature>
<accession>A0A166X9D5</accession>
<name>A0A166X9D5_9AGAM</name>
<protein>
    <submittedName>
        <fullName evidence="1">Uncharacterized protein</fullName>
    </submittedName>
</protein>
<gene>
    <name evidence="1" type="ORF">FIBSPDRAFT_702279</name>
</gene>
<dbReference type="AlphaFoldDB" id="A0A166X9D5"/>
<evidence type="ECO:0000313" key="2">
    <source>
        <dbReference type="Proteomes" id="UP000076532"/>
    </source>
</evidence>
<evidence type="ECO:0000313" key="1">
    <source>
        <dbReference type="EMBL" id="KZP34553.1"/>
    </source>
</evidence>
<dbReference type="OrthoDB" id="2803783at2759"/>
<proteinExistence type="predicted"/>
<dbReference type="EMBL" id="KV417480">
    <property type="protein sequence ID" value="KZP34553.1"/>
    <property type="molecule type" value="Genomic_DNA"/>
</dbReference>
<reference evidence="1 2" key="1">
    <citation type="journal article" date="2016" name="Mol. Biol. Evol.">
        <title>Comparative Genomics of Early-Diverging Mushroom-Forming Fungi Provides Insights into the Origins of Lignocellulose Decay Capabilities.</title>
        <authorList>
            <person name="Nagy L.G."/>
            <person name="Riley R."/>
            <person name="Tritt A."/>
            <person name="Adam C."/>
            <person name="Daum C."/>
            <person name="Floudas D."/>
            <person name="Sun H."/>
            <person name="Yadav J.S."/>
            <person name="Pangilinan J."/>
            <person name="Larsson K.H."/>
            <person name="Matsuura K."/>
            <person name="Barry K."/>
            <person name="Labutti K."/>
            <person name="Kuo R."/>
            <person name="Ohm R.A."/>
            <person name="Bhattacharya S.S."/>
            <person name="Shirouzu T."/>
            <person name="Yoshinaga Y."/>
            <person name="Martin F.M."/>
            <person name="Grigoriev I.V."/>
            <person name="Hibbett D.S."/>
        </authorList>
    </citation>
    <scope>NUCLEOTIDE SEQUENCE [LARGE SCALE GENOMIC DNA]</scope>
    <source>
        <strain evidence="1 2">CBS 109695</strain>
    </source>
</reference>
<keyword evidence="2" id="KW-1185">Reference proteome</keyword>